<organism evidence="5 6">
    <name type="scientific">Candidatus Brocadia fulgida</name>
    <dbReference type="NCBI Taxonomy" id="380242"/>
    <lineage>
        <taxon>Bacteria</taxon>
        <taxon>Pseudomonadati</taxon>
        <taxon>Planctomycetota</taxon>
        <taxon>Candidatus Brocadiia</taxon>
        <taxon>Candidatus Brocadiales</taxon>
        <taxon>Candidatus Brocadiaceae</taxon>
        <taxon>Candidatus Brocadia</taxon>
    </lineage>
</organism>
<evidence type="ECO:0000313" key="5">
    <source>
        <dbReference type="EMBL" id="KKO17978.1"/>
    </source>
</evidence>
<keyword evidence="3" id="KW-0159">Chromosome partition</keyword>
<dbReference type="GO" id="GO:0051304">
    <property type="term" value="P:chromosome separation"/>
    <property type="evidence" value="ECO:0007669"/>
    <property type="project" value="InterPro"/>
</dbReference>
<keyword evidence="4" id="KW-0131">Cell cycle</keyword>
<dbReference type="PATRIC" id="fig|380242.3.peg.4123"/>
<accession>A0A0M2UPC6</accession>
<protein>
    <recommendedName>
        <fullName evidence="7">Segregation and condensation protein B</fullName>
    </recommendedName>
</protein>
<dbReference type="GO" id="GO:0051301">
    <property type="term" value="P:cell division"/>
    <property type="evidence" value="ECO:0007669"/>
    <property type="project" value="UniProtKB-KW"/>
</dbReference>
<reference evidence="5 6" key="1">
    <citation type="journal article" date="2013" name="BMC Microbiol.">
        <title>Identification of the type II cytochrome c maturation pathway in anammox bacteria by comparative genomics.</title>
        <authorList>
            <person name="Ferousi C."/>
            <person name="Speth D.R."/>
            <person name="Reimann J."/>
            <person name="Op den Camp H.J."/>
            <person name="Allen J.W."/>
            <person name="Keltjens J.T."/>
            <person name="Jetten M.S."/>
        </authorList>
    </citation>
    <scope>NUCLEOTIDE SEQUENCE [LARGE SCALE GENOMIC DNA]</scope>
    <source>
        <strain evidence="5">RU1</strain>
    </source>
</reference>
<dbReference type="InterPro" id="IPR036388">
    <property type="entry name" value="WH-like_DNA-bd_sf"/>
</dbReference>
<evidence type="ECO:0000256" key="2">
    <source>
        <dbReference type="ARBA" id="ARBA00022618"/>
    </source>
</evidence>
<comment type="caution">
    <text evidence="5">The sequence shown here is derived from an EMBL/GenBank/DDBJ whole genome shotgun (WGS) entry which is preliminary data.</text>
</comment>
<dbReference type="PIRSF" id="PIRSF019345">
    <property type="entry name" value="ScpB"/>
    <property type="match status" value="1"/>
</dbReference>
<dbReference type="Pfam" id="PF04079">
    <property type="entry name" value="SMC_ScpB"/>
    <property type="match status" value="1"/>
</dbReference>
<dbReference type="EMBL" id="LAQJ01000306">
    <property type="protein sequence ID" value="KKO17978.1"/>
    <property type="molecule type" value="Genomic_DNA"/>
</dbReference>
<keyword evidence="2" id="KW-0132">Cell division</keyword>
<keyword evidence="6" id="KW-1185">Reference proteome</keyword>
<evidence type="ECO:0000256" key="3">
    <source>
        <dbReference type="ARBA" id="ARBA00022829"/>
    </source>
</evidence>
<evidence type="ECO:0000256" key="1">
    <source>
        <dbReference type="ARBA" id="ARBA00022490"/>
    </source>
</evidence>
<evidence type="ECO:0000313" key="6">
    <source>
        <dbReference type="Proteomes" id="UP000034954"/>
    </source>
</evidence>
<dbReference type="SUPFAM" id="SSF46785">
    <property type="entry name" value="Winged helix' DNA-binding domain"/>
    <property type="match status" value="2"/>
</dbReference>
<dbReference type="PANTHER" id="PTHR34298:SF2">
    <property type="entry name" value="SEGREGATION AND CONDENSATION PROTEIN B"/>
    <property type="match status" value="1"/>
</dbReference>
<dbReference type="PANTHER" id="PTHR34298">
    <property type="entry name" value="SEGREGATION AND CONDENSATION PROTEIN B"/>
    <property type="match status" value="1"/>
</dbReference>
<dbReference type="InterPro" id="IPR036390">
    <property type="entry name" value="WH_DNA-bd_sf"/>
</dbReference>
<evidence type="ECO:0000256" key="4">
    <source>
        <dbReference type="ARBA" id="ARBA00023306"/>
    </source>
</evidence>
<sequence>MKSIEEIKPIVESLIFAAEEPISLRKLTDLIEGVDSAQIQEAITQLKSDYEMQGRSFQIEEIAGGYQLFTKPEYYEWIAKLRKKTGETKLSQAALETLAIIAYKQPILRANLESIRGVQSGQIIRLLMEKDLVKVVGRDESLGHPLLYGTTKKFLEYFGLKDIKDLPQVEELEAP</sequence>
<gene>
    <name evidence="5" type="ORF">BROFUL_03350</name>
</gene>
<evidence type="ECO:0008006" key="7">
    <source>
        <dbReference type="Google" id="ProtNLM"/>
    </source>
</evidence>
<dbReference type="Proteomes" id="UP000034954">
    <property type="component" value="Unassembled WGS sequence"/>
</dbReference>
<name>A0A0M2UPC6_9BACT</name>
<dbReference type="InterPro" id="IPR005234">
    <property type="entry name" value="ScpB_csome_segregation"/>
</dbReference>
<dbReference type="Gene3D" id="1.10.10.10">
    <property type="entry name" value="Winged helix-like DNA-binding domain superfamily/Winged helix DNA-binding domain"/>
    <property type="match status" value="2"/>
</dbReference>
<proteinExistence type="predicted"/>
<dbReference type="AlphaFoldDB" id="A0A0M2UPC6"/>
<dbReference type="NCBIfam" id="TIGR00281">
    <property type="entry name" value="SMC-Scp complex subunit ScpB"/>
    <property type="match status" value="1"/>
</dbReference>
<keyword evidence="1" id="KW-0963">Cytoplasm</keyword>